<dbReference type="PANTHER" id="PTHR24078">
    <property type="entry name" value="DNAJ HOMOLOG SUBFAMILY C MEMBER"/>
    <property type="match status" value="1"/>
</dbReference>
<evidence type="ECO:0000259" key="3">
    <source>
        <dbReference type="PROSITE" id="PS50076"/>
    </source>
</evidence>
<evidence type="ECO:0000256" key="2">
    <source>
        <dbReference type="SAM" id="MobiDB-lite"/>
    </source>
</evidence>
<dbReference type="SMART" id="SM00271">
    <property type="entry name" value="DnaJ"/>
    <property type="match status" value="1"/>
</dbReference>
<proteinExistence type="predicted"/>
<protein>
    <recommendedName>
        <fullName evidence="3">J domain-containing protein</fullName>
    </recommendedName>
</protein>
<dbReference type="Gene3D" id="1.10.287.110">
    <property type="entry name" value="DnaJ domain"/>
    <property type="match status" value="1"/>
</dbReference>
<evidence type="ECO:0000313" key="4">
    <source>
        <dbReference type="EMBL" id="CAK9259100.1"/>
    </source>
</evidence>
<dbReference type="InterPro" id="IPR051339">
    <property type="entry name" value="DnaJ_subfamily_B"/>
</dbReference>
<dbReference type="EMBL" id="OZ020107">
    <property type="protein sequence ID" value="CAK9259100.1"/>
    <property type="molecule type" value="Genomic_DNA"/>
</dbReference>
<feature type="region of interest" description="Disordered" evidence="2">
    <location>
        <begin position="102"/>
        <end position="122"/>
    </location>
</feature>
<evidence type="ECO:0000256" key="1">
    <source>
        <dbReference type="ARBA" id="ARBA00023186"/>
    </source>
</evidence>
<dbReference type="PRINTS" id="PR00625">
    <property type="entry name" value="JDOMAIN"/>
</dbReference>
<dbReference type="CDD" id="cd10747">
    <property type="entry name" value="DnaJ_C"/>
    <property type="match status" value="1"/>
</dbReference>
<dbReference type="InterPro" id="IPR036869">
    <property type="entry name" value="J_dom_sf"/>
</dbReference>
<feature type="domain" description="J" evidence="3">
    <location>
        <begin position="29"/>
        <end position="95"/>
    </location>
</feature>
<name>A0ABP0VX68_9BRYO</name>
<accession>A0ABP0VX68</accession>
<gene>
    <name evidence="4" type="ORF">CSSPJE1EN1_LOCUS4578</name>
</gene>
<keyword evidence="1" id="KW-0143">Chaperone</keyword>
<dbReference type="InterPro" id="IPR008971">
    <property type="entry name" value="HSP40/DnaJ_pept-bd"/>
</dbReference>
<dbReference type="InterPro" id="IPR002939">
    <property type="entry name" value="DnaJ_C"/>
</dbReference>
<dbReference type="SUPFAM" id="SSF49493">
    <property type="entry name" value="HSP40/DnaJ peptide-binding domain"/>
    <property type="match status" value="2"/>
</dbReference>
<dbReference type="SUPFAM" id="SSF46565">
    <property type="entry name" value="Chaperone J-domain"/>
    <property type="match status" value="1"/>
</dbReference>
<dbReference type="CDD" id="cd06257">
    <property type="entry name" value="DnaJ"/>
    <property type="match status" value="1"/>
</dbReference>
<dbReference type="Pfam" id="PF00226">
    <property type="entry name" value="DnaJ"/>
    <property type="match status" value="1"/>
</dbReference>
<dbReference type="PROSITE" id="PS50076">
    <property type="entry name" value="DNAJ_2"/>
    <property type="match status" value="1"/>
</dbReference>
<dbReference type="PROSITE" id="PS00636">
    <property type="entry name" value="DNAJ_1"/>
    <property type="match status" value="1"/>
</dbReference>
<dbReference type="Pfam" id="PF01556">
    <property type="entry name" value="DnaJ_C"/>
    <property type="match status" value="1"/>
</dbReference>
<organism evidence="4 5">
    <name type="scientific">Sphagnum jensenii</name>
    <dbReference type="NCBI Taxonomy" id="128206"/>
    <lineage>
        <taxon>Eukaryota</taxon>
        <taxon>Viridiplantae</taxon>
        <taxon>Streptophyta</taxon>
        <taxon>Embryophyta</taxon>
        <taxon>Bryophyta</taxon>
        <taxon>Sphagnophytina</taxon>
        <taxon>Sphagnopsida</taxon>
        <taxon>Sphagnales</taxon>
        <taxon>Sphagnaceae</taxon>
        <taxon>Sphagnum</taxon>
    </lineage>
</organism>
<evidence type="ECO:0000313" key="5">
    <source>
        <dbReference type="Proteomes" id="UP001497444"/>
    </source>
</evidence>
<dbReference type="InterPro" id="IPR018253">
    <property type="entry name" value="DnaJ_domain_CS"/>
</dbReference>
<dbReference type="Proteomes" id="UP001497444">
    <property type="component" value="Chromosome 12"/>
</dbReference>
<keyword evidence="5" id="KW-1185">Reference proteome</keyword>
<dbReference type="InterPro" id="IPR001623">
    <property type="entry name" value="DnaJ_domain"/>
</dbReference>
<dbReference type="PANTHER" id="PTHR24078:SF553">
    <property type="entry name" value="DNAJ HOMOLOG SUBFAMILY B MEMBER 5"/>
    <property type="match status" value="1"/>
</dbReference>
<sequence length="371" mass="41060">MSSFYNLIHVFVCERDSHTKREKSGMGVDYYNVLKLCKGASDDDLKKAYRKLAMKWHPDKNPNNKKVAEAKFKEVAEAYEVLSDPQKRSLYDNYGEEGLKANFSSPNSSGGTQGFSNSGFATNSSRFNPRNAEDIFAEFFGASSPFPGMGRMGSMNGISRNGPFGDSMYRGFGDAQNSFPSFGGQQKSDGHQKGALIENKLQCTLEELYKGSTRKMKISRNVTDETGKKILLNEILTIDVKPGWKKGTKITFPQKGNEQPGTMAADLVFVIEERPHGKFKHDGNDLVMVQKISLGDALTGCTIPVTTLDGRLLSVSVPDIIQPGYEKVLPKEGMPIAKEPGKRGNLRIKFDIKFPTQLSNEQKSGIRKLLS</sequence>
<reference evidence="4" key="1">
    <citation type="submission" date="2024-02" db="EMBL/GenBank/DDBJ databases">
        <authorList>
            <consortium name="ELIXIR-Norway"/>
            <consortium name="Elixir Norway"/>
        </authorList>
    </citation>
    <scope>NUCLEOTIDE SEQUENCE</scope>
</reference>
<dbReference type="Gene3D" id="2.60.260.20">
    <property type="entry name" value="Urease metallochaperone UreE, N-terminal domain"/>
    <property type="match status" value="2"/>
</dbReference>